<evidence type="ECO:0000256" key="3">
    <source>
        <dbReference type="ARBA" id="ARBA00022679"/>
    </source>
</evidence>
<evidence type="ECO:0000256" key="2">
    <source>
        <dbReference type="ARBA" id="ARBA00022670"/>
    </source>
</evidence>
<dbReference type="GO" id="GO:0006508">
    <property type="term" value="P:proteolysis"/>
    <property type="evidence" value="ECO:0007669"/>
    <property type="project" value="UniProtKB-KW"/>
</dbReference>
<dbReference type="Gene3D" id="3.30.70.270">
    <property type="match status" value="2"/>
</dbReference>
<dbReference type="FunFam" id="3.10.10.10:FF:000007">
    <property type="entry name" value="Retrovirus-related Pol polyprotein from transposon 17.6-like Protein"/>
    <property type="match status" value="1"/>
</dbReference>
<name>A0A820C001_9BILA</name>
<evidence type="ECO:0000313" key="11">
    <source>
        <dbReference type="EMBL" id="CAF4200867.1"/>
    </source>
</evidence>
<dbReference type="SUPFAM" id="SSF56672">
    <property type="entry name" value="DNA/RNA polymerases"/>
    <property type="match status" value="1"/>
</dbReference>
<dbReference type="AlphaFoldDB" id="A0A820C001"/>
<dbReference type="EMBL" id="CAJOBD010014543">
    <property type="protein sequence ID" value="CAF4200867.1"/>
    <property type="molecule type" value="Genomic_DNA"/>
</dbReference>
<evidence type="ECO:0000313" key="12">
    <source>
        <dbReference type="Proteomes" id="UP000663836"/>
    </source>
</evidence>
<dbReference type="InterPro" id="IPR000477">
    <property type="entry name" value="RT_dom"/>
</dbReference>
<dbReference type="Pfam" id="PF13975">
    <property type="entry name" value="gag-asp_proteas"/>
    <property type="match status" value="1"/>
</dbReference>
<dbReference type="PANTHER" id="PTHR33064:SF37">
    <property type="entry name" value="RIBONUCLEASE H"/>
    <property type="match status" value="1"/>
</dbReference>
<feature type="domain" description="Reverse transcriptase" evidence="10">
    <location>
        <begin position="294"/>
        <end position="473"/>
    </location>
</feature>
<dbReference type="Gene3D" id="2.40.70.10">
    <property type="entry name" value="Acid Proteases"/>
    <property type="match status" value="1"/>
</dbReference>
<evidence type="ECO:0000256" key="4">
    <source>
        <dbReference type="ARBA" id="ARBA00022695"/>
    </source>
</evidence>
<dbReference type="PROSITE" id="PS50878">
    <property type="entry name" value="RT_POL"/>
    <property type="match status" value="1"/>
</dbReference>
<dbReference type="CDD" id="cd09274">
    <property type="entry name" value="RNase_HI_RT_Ty3"/>
    <property type="match status" value="1"/>
</dbReference>
<dbReference type="InterPro" id="IPR041373">
    <property type="entry name" value="RT_RNaseH"/>
</dbReference>
<dbReference type="SUPFAM" id="SSF50630">
    <property type="entry name" value="Acid proteases"/>
    <property type="match status" value="1"/>
</dbReference>
<reference evidence="11" key="1">
    <citation type="submission" date="2021-02" db="EMBL/GenBank/DDBJ databases">
        <authorList>
            <person name="Nowell W R."/>
        </authorList>
    </citation>
    <scope>NUCLEOTIDE SEQUENCE</scope>
</reference>
<keyword evidence="2" id="KW-0645">Protease</keyword>
<protein>
    <recommendedName>
        <fullName evidence="1">RNA-directed DNA polymerase</fullName>
        <ecNumber evidence="1">2.7.7.49</ecNumber>
    </recommendedName>
</protein>
<dbReference type="CDD" id="cd01647">
    <property type="entry name" value="RT_LTR"/>
    <property type="match status" value="1"/>
</dbReference>
<dbReference type="EC" id="2.7.7.49" evidence="1"/>
<dbReference type="GO" id="GO:0004519">
    <property type="term" value="F:endonuclease activity"/>
    <property type="evidence" value="ECO:0007669"/>
    <property type="project" value="UniProtKB-KW"/>
</dbReference>
<dbReference type="Proteomes" id="UP000663836">
    <property type="component" value="Unassembled WGS sequence"/>
</dbReference>
<comment type="caution">
    <text evidence="11">The sequence shown here is derived from an EMBL/GenBank/DDBJ whole genome shotgun (WGS) entry which is preliminary data.</text>
</comment>
<evidence type="ECO:0000256" key="9">
    <source>
        <dbReference type="ARBA" id="ARBA00022918"/>
    </source>
</evidence>
<keyword evidence="9" id="KW-0695">RNA-directed DNA polymerase</keyword>
<keyword evidence="7" id="KW-0255">Endonuclease</keyword>
<dbReference type="FunFam" id="3.30.70.270:FF:000020">
    <property type="entry name" value="Transposon Tf2-6 polyprotein-like Protein"/>
    <property type="match status" value="1"/>
</dbReference>
<keyword evidence="8" id="KW-0378">Hydrolase</keyword>
<dbReference type="GO" id="GO:0003964">
    <property type="term" value="F:RNA-directed DNA polymerase activity"/>
    <property type="evidence" value="ECO:0007669"/>
    <property type="project" value="UniProtKB-KW"/>
</dbReference>
<dbReference type="Pfam" id="PF17917">
    <property type="entry name" value="RT_RNaseH"/>
    <property type="match status" value="1"/>
</dbReference>
<dbReference type="InterPro" id="IPR043128">
    <property type="entry name" value="Rev_trsase/Diguanyl_cyclase"/>
</dbReference>
<dbReference type="InterPro" id="IPR043502">
    <property type="entry name" value="DNA/RNA_pol_sf"/>
</dbReference>
<keyword evidence="5" id="KW-0540">Nuclease</keyword>
<evidence type="ECO:0000256" key="7">
    <source>
        <dbReference type="ARBA" id="ARBA00022759"/>
    </source>
</evidence>
<evidence type="ECO:0000256" key="6">
    <source>
        <dbReference type="ARBA" id="ARBA00022750"/>
    </source>
</evidence>
<dbReference type="InterPro" id="IPR021109">
    <property type="entry name" value="Peptidase_aspartic_dom_sf"/>
</dbReference>
<keyword evidence="3" id="KW-0808">Transferase</keyword>
<keyword evidence="4" id="KW-0548">Nucleotidyltransferase</keyword>
<dbReference type="InterPro" id="IPR051320">
    <property type="entry name" value="Viral_Replic_Matur_Polypro"/>
</dbReference>
<dbReference type="Gene3D" id="3.10.10.10">
    <property type="entry name" value="HIV Type 1 Reverse Transcriptase, subunit A, domain 1"/>
    <property type="match status" value="1"/>
</dbReference>
<dbReference type="CDD" id="cd00303">
    <property type="entry name" value="retropepsin_like"/>
    <property type="match status" value="1"/>
</dbReference>
<organism evidence="11 12">
    <name type="scientific">Rotaria sordida</name>
    <dbReference type="NCBI Taxonomy" id="392033"/>
    <lineage>
        <taxon>Eukaryota</taxon>
        <taxon>Metazoa</taxon>
        <taxon>Spiralia</taxon>
        <taxon>Gnathifera</taxon>
        <taxon>Rotifera</taxon>
        <taxon>Eurotatoria</taxon>
        <taxon>Bdelloidea</taxon>
        <taxon>Philodinida</taxon>
        <taxon>Philodinidae</taxon>
        <taxon>Rotaria</taxon>
    </lineage>
</organism>
<feature type="non-terminal residue" evidence="11">
    <location>
        <position position="689"/>
    </location>
</feature>
<proteinExistence type="predicted"/>
<gene>
    <name evidence="11" type="ORF">JBS370_LOCUS36514</name>
</gene>
<evidence type="ECO:0000256" key="8">
    <source>
        <dbReference type="ARBA" id="ARBA00022801"/>
    </source>
</evidence>
<evidence type="ECO:0000256" key="1">
    <source>
        <dbReference type="ARBA" id="ARBA00012493"/>
    </source>
</evidence>
<dbReference type="GO" id="GO:0004190">
    <property type="term" value="F:aspartic-type endopeptidase activity"/>
    <property type="evidence" value="ECO:0007669"/>
    <property type="project" value="UniProtKB-KW"/>
</dbReference>
<dbReference type="Pfam" id="PF00078">
    <property type="entry name" value="RVT_1"/>
    <property type="match status" value="1"/>
</dbReference>
<dbReference type="PANTHER" id="PTHR33064">
    <property type="entry name" value="POL PROTEIN"/>
    <property type="match status" value="1"/>
</dbReference>
<evidence type="ECO:0000256" key="5">
    <source>
        <dbReference type="ARBA" id="ARBA00022722"/>
    </source>
</evidence>
<keyword evidence="6" id="KW-0064">Aspartyl protease</keyword>
<sequence length="689" mass="79210">MKAMIDTGANRTFISIKVLPTFYNKSFIHRKQKNATLADGHTSIPVLGTSNLRIVMGDMLTFIKAYVVKELCADCILGMDFINKYKLIINTEEKIVSLYNNYKRTTLKFDINSNENKYPARLINNIRIPPKQTRSIPVSIELLSADVIFCPSFKLQQRTSLLTLNSSLKVHDYTSKVSLYNPTDYSCSLPKGLILGTTTIPTLSFKKNSTIDYELVNTNITNLIRHITSPDRHEKIKSIFYQHSKLFDTSKSTIATNVKPHSIKTLDHPPPTSKPYYTTPNKQEEMYKIVQELLYFGLIRPSYSPYAAPALLVPKHDGTWRMVVDYKKLNNITIKDSHPLPKMEQAIQTLGDGYKFFSKLDMKSGFWQIPIEEEDRHKTAFITPEGLYEWNVLAQGLKNSPPSFQRVMADILSPCRQFALVYIDDIVVYSRSFEEHLKHIHQVLSILSQHNFQLNPSKCSIFRQQIDYLSHTISEQGVKPNNEKIQAIIKLREPSTLAEANKFLGAISWYRKFIPRFASIAAHIHKVTNLTKANRKKFSWGEPQKEAFLQLKQLLVTSPLFLDYPDEDHPVILTTDASKVGVGGTLQQHINGEIKNLYYHSQMTSSSQRRYDPIELEALAIWMCFQRMRSYLLGRSIIIYTDHCPLCNMMNSTVKNRRVDRISILLQEFNIEKIIHIKGQHNCLADYLS</sequence>
<evidence type="ECO:0000259" key="10">
    <source>
        <dbReference type="PROSITE" id="PS50878"/>
    </source>
</evidence>
<accession>A0A820C001</accession>